<dbReference type="HOGENOM" id="CLU_037162_9_0_1"/>
<accession>A0A086SWT3</accession>
<dbReference type="GO" id="GO:0035539">
    <property type="term" value="F:8-oxo-7,8-dihydrodeoxyguanosine triphosphate pyrophosphatase activity"/>
    <property type="evidence" value="ECO:0007669"/>
    <property type="project" value="TreeGrafter"/>
</dbReference>
<dbReference type="InterPro" id="IPR000086">
    <property type="entry name" value="NUDIX_hydrolase_dom"/>
</dbReference>
<evidence type="ECO:0000256" key="1">
    <source>
        <dbReference type="SAM" id="MobiDB-lite"/>
    </source>
</evidence>
<dbReference type="PANTHER" id="PTHR16099:SF5">
    <property type="entry name" value="NUCLEOTIDE TRIPHOSPHATE DIPHOSPHATASE NUDT15"/>
    <property type="match status" value="1"/>
</dbReference>
<dbReference type="GO" id="GO:0006203">
    <property type="term" value="P:dGTP catabolic process"/>
    <property type="evidence" value="ECO:0007669"/>
    <property type="project" value="TreeGrafter"/>
</dbReference>
<dbReference type="Pfam" id="PF00293">
    <property type="entry name" value="NUDIX"/>
    <property type="match status" value="1"/>
</dbReference>
<evidence type="ECO:0000259" key="2">
    <source>
        <dbReference type="PROSITE" id="PS51462"/>
    </source>
</evidence>
<dbReference type="InterPro" id="IPR015797">
    <property type="entry name" value="NUDIX_hydrolase-like_dom_sf"/>
</dbReference>
<dbReference type="Proteomes" id="UP000029964">
    <property type="component" value="Unassembled WGS sequence"/>
</dbReference>
<gene>
    <name evidence="3" type="ORF">ACRE_077030</name>
</gene>
<dbReference type="AlphaFoldDB" id="A0A086SWT3"/>
<keyword evidence="3" id="KW-0378">Hydrolase</keyword>
<dbReference type="PROSITE" id="PS51462">
    <property type="entry name" value="NUDIX"/>
    <property type="match status" value="1"/>
</dbReference>
<evidence type="ECO:0000313" key="3">
    <source>
        <dbReference type="EMBL" id="KFH41565.1"/>
    </source>
</evidence>
<dbReference type="SUPFAM" id="SSF55811">
    <property type="entry name" value="Nudix"/>
    <property type="match status" value="1"/>
</dbReference>
<comment type="caution">
    <text evidence="3">The sequence shown here is derived from an EMBL/GenBank/DDBJ whole genome shotgun (WGS) entry which is preliminary data.</text>
</comment>
<name>A0A086SWT3_HAPC1</name>
<dbReference type="GO" id="GO:0005829">
    <property type="term" value="C:cytosol"/>
    <property type="evidence" value="ECO:0007669"/>
    <property type="project" value="TreeGrafter"/>
</dbReference>
<feature type="compositionally biased region" description="Basic and acidic residues" evidence="1">
    <location>
        <begin position="45"/>
        <end position="61"/>
    </location>
</feature>
<keyword evidence="4" id="KW-1185">Reference proteome</keyword>
<sequence>MEPPQELERRVGIAAILRNQDNKVLVGKRTGSHGADTWGLPGGHPEPEKDGTGPDSKGKTAAREIWEETGLVVTAEERVVARTADVFAEIGRCYDTFFINCVMRTDDSPREPEVKEKDKCKEWAWMSWEELAELKKGTEPDEVLFRPLYNLLERYPNFEDLRPVS</sequence>
<dbReference type="OrthoDB" id="447842at2759"/>
<protein>
    <submittedName>
        <fullName evidence="3">Nudix hydrolase-like protein</fullName>
    </submittedName>
</protein>
<feature type="region of interest" description="Disordered" evidence="1">
    <location>
        <begin position="24"/>
        <end position="61"/>
    </location>
</feature>
<dbReference type="STRING" id="857340.A0A086SWT3"/>
<dbReference type="PANTHER" id="PTHR16099">
    <property type="entry name" value="8-OXO-DGTP DIPHOSPHATES NUDT15"/>
    <property type="match status" value="1"/>
</dbReference>
<organism evidence="3 4">
    <name type="scientific">Hapsidospora chrysogenum (strain ATCC 11550 / CBS 779.69 / DSM 880 / IAM 14645 / JCM 23072 / IMI 49137)</name>
    <name type="common">Acremonium chrysogenum</name>
    <dbReference type="NCBI Taxonomy" id="857340"/>
    <lineage>
        <taxon>Eukaryota</taxon>
        <taxon>Fungi</taxon>
        <taxon>Dikarya</taxon>
        <taxon>Ascomycota</taxon>
        <taxon>Pezizomycotina</taxon>
        <taxon>Sordariomycetes</taxon>
        <taxon>Hypocreomycetidae</taxon>
        <taxon>Hypocreales</taxon>
        <taxon>Bionectriaceae</taxon>
        <taxon>Hapsidospora</taxon>
    </lineage>
</organism>
<proteinExistence type="predicted"/>
<dbReference type="CDD" id="cd04678">
    <property type="entry name" value="NUDIX_MTH2_Nudt15"/>
    <property type="match status" value="1"/>
</dbReference>
<dbReference type="Gene3D" id="3.90.79.10">
    <property type="entry name" value="Nucleoside Triphosphate Pyrophosphohydrolase"/>
    <property type="match status" value="1"/>
</dbReference>
<reference evidence="4" key="1">
    <citation type="journal article" date="2014" name="Genome Announc.">
        <title>Genome sequence and annotation of Acremonium chrysogenum, producer of the beta-lactam antibiotic cephalosporin C.</title>
        <authorList>
            <person name="Terfehr D."/>
            <person name="Dahlmann T.A."/>
            <person name="Specht T."/>
            <person name="Zadra I."/>
            <person name="Kuernsteiner H."/>
            <person name="Kueck U."/>
        </authorList>
    </citation>
    <scope>NUCLEOTIDE SEQUENCE [LARGE SCALE GENOMIC DNA]</scope>
    <source>
        <strain evidence="4">ATCC 11550 / CBS 779.69 / DSM 880 / IAM 14645 / JCM 23072 / IMI 49137</strain>
    </source>
</reference>
<feature type="domain" description="Nudix hydrolase" evidence="2">
    <location>
        <begin position="8"/>
        <end position="148"/>
    </location>
</feature>
<evidence type="ECO:0000313" key="4">
    <source>
        <dbReference type="Proteomes" id="UP000029964"/>
    </source>
</evidence>
<dbReference type="EMBL" id="JPKY01000123">
    <property type="protein sequence ID" value="KFH41565.1"/>
    <property type="molecule type" value="Genomic_DNA"/>
</dbReference>